<dbReference type="Pfam" id="PF08281">
    <property type="entry name" value="Sigma70_r4_2"/>
    <property type="match status" value="1"/>
</dbReference>
<dbReference type="InterPro" id="IPR016032">
    <property type="entry name" value="Sig_transdc_resp-reg_C-effctor"/>
</dbReference>
<evidence type="ECO:0000259" key="7">
    <source>
        <dbReference type="PROSITE" id="PS50110"/>
    </source>
</evidence>
<protein>
    <submittedName>
        <fullName evidence="8">Response regulator</fullName>
    </submittedName>
</protein>
<comment type="caution">
    <text evidence="8">The sequence shown here is derived from an EMBL/GenBank/DDBJ whole genome shotgun (WGS) entry which is preliminary data.</text>
</comment>
<evidence type="ECO:0000256" key="4">
    <source>
        <dbReference type="ARBA" id="ARBA00023125"/>
    </source>
</evidence>
<dbReference type="PANTHER" id="PTHR43214:SF43">
    <property type="entry name" value="TWO-COMPONENT RESPONSE REGULATOR"/>
    <property type="match status" value="1"/>
</dbReference>
<evidence type="ECO:0000256" key="2">
    <source>
        <dbReference type="ARBA" id="ARBA00023015"/>
    </source>
</evidence>
<dbReference type="PANTHER" id="PTHR43214">
    <property type="entry name" value="TWO-COMPONENT RESPONSE REGULATOR"/>
    <property type="match status" value="1"/>
</dbReference>
<dbReference type="InterPro" id="IPR001789">
    <property type="entry name" value="Sig_transdc_resp-reg_receiver"/>
</dbReference>
<dbReference type="SUPFAM" id="SSF46894">
    <property type="entry name" value="C-terminal effector domain of the bipartite response regulators"/>
    <property type="match status" value="1"/>
</dbReference>
<accession>A0ABV9R6C9</accession>
<dbReference type="InterPro" id="IPR000792">
    <property type="entry name" value="Tscrpt_reg_LuxR_C"/>
</dbReference>
<dbReference type="EMBL" id="JBHSJC010000001">
    <property type="protein sequence ID" value="MFC4829315.1"/>
    <property type="molecule type" value="Genomic_DNA"/>
</dbReference>
<dbReference type="Gene3D" id="3.40.50.2300">
    <property type="match status" value="1"/>
</dbReference>
<dbReference type="Pfam" id="PF00072">
    <property type="entry name" value="Response_reg"/>
    <property type="match status" value="1"/>
</dbReference>
<evidence type="ECO:0000256" key="5">
    <source>
        <dbReference type="ARBA" id="ARBA00023163"/>
    </source>
</evidence>
<dbReference type="PROSITE" id="PS50110">
    <property type="entry name" value="RESPONSE_REGULATORY"/>
    <property type="match status" value="1"/>
</dbReference>
<evidence type="ECO:0000313" key="8">
    <source>
        <dbReference type="EMBL" id="MFC4829315.1"/>
    </source>
</evidence>
<dbReference type="SMART" id="SM00448">
    <property type="entry name" value="REC"/>
    <property type="match status" value="1"/>
</dbReference>
<name>A0ABV9R6C9_9MICO</name>
<keyword evidence="3" id="KW-0731">Sigma factor</keyword>
<evidence type="ECO:0000313" key="9">
    <source>
        <dbReference type="Proteomes" id="UP001595960"/>
    </source>
</evidence>
<proteinExistence type="inferred from homology"/>
<feature type="domain" description="Response regulatory" evidence="7">
    <location>
        <begin position="13"/>
        <end position="128"/>
    </location>
</feature>
<reference evidence="9" key="1">
    <citation type="journal article" date="2019" name="Int. J. Syst. Evol. Microbiol.">
        <title>The Global Catalogue of Microorganisms (GCM) 10K type strain sequencing project: providing services to taxonomists for standard genome sequencing and annotation.</title>
        <authorList>
            <consortium name="The Broad Institute Genomics Platform"/>
            <consortium name="The Broad Institute Genome Sequencing Center for Infectious Disease"/>
            <person name="Wu L."/>
            <person name="Ma J."/>
        </authorList>
    </citation>
    <scope>NUCLEOTIDE SEQUENCE [LARGE SCALE GENOMIC DNA]</scope>
    <source>
        <strain evidence="9">CGMCC 1.12192</strain>
    </source>
</reference>
<dbReference type="RefSeq" id="WP_204392934.1">
    <property type="nucleotide sequence ID" value="NZ_JAFBBW010000001.1"/>
</dbReference>
<gene>
    <name evidence="8" type="ORF">ACFPER_10970</name>
</gene>
<keyword evidence="9" id="KW-1185">Reference proteome</keyword>
<evidence type="ECO:0000256" key="1">
    <source>
        <dbReference type="ARBA" id="ARBA00010641"/>
    </source>
</evidence>
<dbReference type="SUPFAM" id="SSF52172">
    <property type="entry name" value="CheY-like"/>
    <property type="match status" value="1"/>
</dbReference>
<comment type="similarity">
    <text evidence="1">Belongs to the sigma-70 factor family. ECF subfamily.</text>
</comment>
<keyword evidence="6" id="KW-0597">Phosphoprotein</keyword>
<dbReference type="InterPro" id="IPR011006">
    <property type="entry name" value="CheY-like_superfamily"/>
</dbReference>
<feature type="modified residue" description="4-aspartylphosphate" evidence="6">
    <location>
        <position position="64"/>
    </location>
</feature>
<keyword evidence="2" id="KW-0805">Transcription regulation</keyword>
<evidence type="ECO:0000256" key="3">
    <source>
        <dbReference type="ARBA" id="ARBA00023082"/>
    </source>
</evidence>
<keyword evidence="5" id="KW-0804">Transcription</keyword>
<sequence>MTSDEPADHRAARIGILDDHALIVDGLASWIDEHAADLSVVIRTTRWLDLVRNPEFPVDVVLMDLQLDESVSIESRIRACRAAGADVVVVTALDDAASRARSLEAGAAAFVSKTLPVADLVSIARRVARGERPSGPTGVGSSVTGAILTTGASAAAAGAADPGTRRDVPAPADAGLSDAERRALVLYAEGLSTAEVARRMSVGYETAKTYLRRARDKYAKVGRPAGRRAELIRRVAEDGMLE</sequence>
<dbReference type="Proteomes" id="UP001595960">
    <property type="component" value="Unassembled WGS sequence"/>
</dbReference>
<dbReference type="InterPro" id="IPR039420">
    <property type="entry name" value="WalR-like"/>
</dbReference>
<keyword evidence="4" id="KW-0238">DNA-binding</keyword>
<dbReference type="Gene3D" id="1.10.10.10">
    <property type="entry name" value="Winged helix-like DNA-binding domain superfamily/Winged helix DNA-binding domain"/>
    <property type="match status" value="1"/>
</dbReference>
<dbReference type="PRINTS" id="PR00038">
    <property type="entry name" value="HTHLUXR"/>
</dbReference>
<dbReference type="InterPro" id="IPR036388">
    <property type="entry name" value="WH-like_DNA-bd_sf"/>
</dbReference>
<evidence type="ECO:0000256" key="6">
    <source>
        <dbReference type="PROSITE-ProRule" id="PRU00169"/>
    </source>
</evidence>
<organism evidence="8 9">
    <name type="scientific">Agromyces aurantiacus</name>
    <dbReference type="NCBI Taxonomy" id="165814"/>
    <lineage>
        <taxon>Bacteria</taxon>
        <taxon>Bacillati</taxon>
        <taxon>Actinomycetota</taxon>
        <taxon>Actinomycetes</taxon>
        <taxon>Micrococcales</taxon>
        <taxon>Microbacteriaceae</taxon>
        <taxon>Agromyces</taxon>
    </lineage>
</organism>
<dbReference type="InterPro" id="IPR013249">
    <property type="entry name" value="RNA_pol_sigma70_r4_t2"/>
</dbReference>
<dbReference type="SMART" id="SM00421">
    <property type="entry name" value="HTH_LUXR"/>
    <property type="match status" value="1"/>
</dbReference>